<accession>A0A1I0DRN4</accession>
<protein>
    <submittedName>
        <fullName evidence="4">Transcriptional regulator, TetR family</fullName>
    </submittedName>
</protein>
<keyword evidence="1 2" id="KW-0238">DNA-binding</keyword>
<evidence type="ECO:0000256" key="2">
    <source>
        <dbReference type="PROSITE-ProRule" id="PRU00335"/>
    </source>
</evidence>
<dbReference type="EMBL" id="FOHU01000008">
    <property type="protein sequence ID" value="SET34424.1"/>
    <property type="molecule type" value="Genomic_DNA"/>
</dbReference>
<dbReference type="Proteomes" id="UP000199568">
    <property type="component" value="Unassembled WGS sequence"/>
</dbReference>
<dbReference type="Gene3D" id="1.10.357.10">
    <property type="entry name" value="Tetracycline Repressor, domain 2"/>
    <property type="match status" value="1"/>
</dbReference>
<evidence type="ECO:0000313" key="4">
    <source>
        <dbReference type="EMBL" id="SET34424.1"/>
    </source>
</evidence>
<organism evidence="4 5">
    <name type="scientific">Natronincola peptidivorans</name>
    <dbReference type="NCBI Taxonomy" id="426128"/>
    <lineage>
        <taxon>Bacteria</taxon>
        <taxon>Bacillati</taxon>
        <taxon>Bacillota</taxon>
        <taxon>Clostridia</taxon>
        <taxon>Peptostreptococcales</taxon>
        <taxon>Natronincolaceae</taxon>
        <taxon>Natronincola</taxon>
    </lineage>
</organism>
<reference evidence="4 5" key="1">
    <citation type="submission" date="2016-10" db="EMBL/GenBank/DDBJ databases">
        <authorList>
            <person name="de Groot N.N."/>
        </authorList>
    </citation>
    <scope>NUCLEOTIDE SEQUENCE [LARGE SCALE GENOMIC DNA]</scope>
    <source>
        <strain evidence="4 5">DSM 18979</strain>
    </source>
</reference>
<feature type="DNA-binding region" description="H-T-H motif" evidence="2">
    <location>
        <begin position="29"/>
        <end position="48"/>
    </location>
</feature>
<feature type="domain" description="HTH tetR-type" evidence="3">
    <location>
        <begin position="6"/>
        <end position="66"/>
    </location>
</feature>
<dbReference type="PROSITE" id="PS50977">
    <property type="entry name" value="HTH_TETR_2"/>
    <property type="match status" value="1"/>
</dbReference>
<dbReference type="STRING" id="426128.SAMN05660297_02113"/>
<name>A0A1I0DRN4_9FIRM</name>
<dbReference type="Pfam" id="PF00440">
    <property type="entry name" value="TetR_N"/>
    <property type="match status" value="1"/>
</dbReference>
<dbReference type="InterPro" id="IPR001647">
    <property type="entry name" value="HTH_TetR"/>
</dbReference>
<gene>
    <name evidence="4" type="ORF">SAMN05660297_02113</name>
</gene>
<keyword evidence="5" id="KW-1185">Reference proteome</keyword>
<proteinExistence type="predicted"/>
<dbReference type="GO" id="GO:0003677">
    <property type="term" value="F:DNA binding"/>
    <property type="evidence" value="ECO:0007669"/>
    <property type="project" value="UniProtKB-UniRule"/>
</dbReference>
<dbReference type="SUPFAM" id="SSF46689">
    <property type="entry name" value="Homeodomain-like"/>
    <property type="match status" value="1"/>
</dbReference>
<dbReference type="InterPro" id="IPR009057">
    <property type="entry name" value="Homeodomain-like_sf"/>
</dbReference>
<evidence type="ECO:0000259" key="3">
    <source>
        <dbReference type="PROSITE" id="PS50977"/>
    </source>
</evidence>
<dbReference type="AlphaFoldDB" id="A0A1I0DRN4"/>
<evidence type="ECO:0000256" key="1">
    <source>
        <dbReference type="ARBA" id="ARBA00023125"/>
    </source>
</evidence>
<dbReference type="OrthoDB" id="9808476at2"/>
<dbReference type="RefSeq" id="WP_090443438.1">
    <property type="nucleotide sequence ID" value="NZ_FOHU01000008.1"/>
</dbReference>
<sequence length="201" mass="23153">MPKQIVFTKDDIIEAAFKVFKEEGMAGVSARKIAAKLKCSTAPVYTSFNSIDELKDILLEKSLQLLLKYTEKEYTQDYFLNIGVGMLEFAKEYRFIYRTLFIESNTYQNILEEFTRKNLIQMKKEASLKILEEDLKEILEKLTVYTHGLASFICADMLEDTSQDYFIKALGNIGGDIIGGTALRRGKLQEYLKCHRKREGL</sequence>
<evidence type="ECO:0000313" key="5">
    <source>
        <dbReference type="Proteomes" id="UP000199568"/>
    </source>
</evidence>